<dbReference type="InterPro" id="IPR053030">
    <property type="entry name" value="Ribosomal_biogenesis_FAF1-like"/>
</dbReference>
<evidence type="ECO:0008006" key="4">
    <source>
        <dbReference type="Google" id="ProtNLM"/>
    </source>
</evidence>
<accession>M2Y3L1</accession>
<feature type="region of interest" description="Disordered" evidence="1">
    <location>
        <begin position="230"/>
        <end position="279"/>
    </location>
</feature>
<dbReference type="Proteomes" id="UP000016933">
    <property type="component" value="Unassembled WGS sequence"/>
</dbReference>
<dbReference type="HOGENOM" id="CLU_054969_0_0_1"/>
<name>M2Y3L1_DOTSN</name>
<reference evidence="2 3" key="2">
    <citation type="journal article" date="2012" name="PLoS Pathog.">
        <title>Diverse lifestyles and strategies of plant pathogenesis encoded in the genomes of eighteen Dothideomycetes fungi.</title>
        <authorList>
            <person name="Ohm R.A."/>
            <person name="Feau N."/>
            <person name="Henrissat B."/>
            <person name="Schoch C.L."/>
            <person name="Horwitz B.A."/>
            <person name="Barry K.W."/>
            <person name="Condon B.J."/>
            <person name="Copeland A.C."/>
            <person name="Dhillon B."/>
            <person name="Glaser F."/>
            <person name="Hesse C.N."/>
            <person name="Kosti I."/>
            <person name="LaButti K."/>
            <person name="Lindquist E.A."/>
            <person name="Lucas S."/>
            <person name="Salamov A.A."/>
            <person name="Bradshaw R.E."/>
            <person name="Ciuffetti L."/>
            <person name="Hamelin R.C."/>
            <person name="Kema G.H.J."/>
            <person name="Lawrence C."/>
            <person name="Scott J.A."/>
            <person name="Spatafora J.W."/>
            <person name="Turgeon B.G."/>
            <person name="de Wit P.J.G.M."/>
            <person name="Zhong S."/>
            <person name="Goodwin S.B."/>
            <person name="Grigoriev I.V."/>
        </authorList>
    </citation>
    <scope>NUCLEOTIDE SEQUENCE [LARGE SCALE GENOMIC DNA]</scope>
    <source>
        <strain evidence="3">NZE10 / CBS 128990</strain>
    </source>
</reference>
<feature type="compositionally biased region" description="Basic and acidic residues" evidence="1">
    <location>
        <begin position="39"/>
        <end position="60"/>
    </location>
</feature>
<feature type="compositionally biased region" description="Basic and acidic residues" evidence="1">
    <location>
        <begin position="230"/>
        <end position="239"/>
    </location>
</feature>
<dbReference type="eggNOG" id="ENOG502QVP1">
    <property type="taxonomic scope" value="Eukaryota"/>
</dbReference>
<evidence type="ECO:0000313" key="2">
    <source>
        <dbReference type="EMBL" id="EME42884.1"/>
    </source>
</evidence>
<organism evidence="2 3">
    <name type="scientific">Dothistroma septosporum (strain NZE10 / CBS 128990)</name>
    <name type="common">Red band needle blight fungus</name>
    <name type="synonym">Mycosphaerella pini</name>
    <dbReference type="NCBI Taxonomy" id="675120"/>
    <lineage>
        <taxon>Eukaryota</taxon>
        <taxon>Fungi</taxon>
        <taxon>Dikarya</taxon>
        <taxon>Ascomycota</taxon>
        <taxon>Pezizomycotina</taxon>
        <taxon>Dothideomycetes</taxon>
        <taxon>Dothideomycetidae</taxon>
        <taxon>Mycosphaerellales</taxon>
        <taxon>Mycosphaerellaceae</taxon>
        <taxon>Dothistroma</taxon>
    </lineage>
</organism>
<dbReference type="Pfam" id="PF15375">
    <property type="entry name" value="FSAF1"/>
    <property type="match status" value="1"/>
</dbReference>
<dbReference type="OMA" id="FEAQFKP"/>
<reference evidence="3" key="1">
    <citation type="journal article" date="2012" name="PLoS Genet.">
        <title>The genomes of the fungal plant pathogens Cladosporium fulvum and Dothistroma septosporum reveal adaptation to different hosts and lifestyles but also signatures of common ancestry.</title>
        <authorList>
            <person name="de Wit P.J.G.M."/>
            <person name="van der Burgt A."/>
            <person name="Oekmen B."/>
            <person name="Stergiopoulos I."/>
            <person name="Abd-Elsalam K.A."/>
            <person name="Aerts A.L."/>
            <person name="Bahkali A.H."/>
            <person name="Beenen H.G."/>
            <person name="Chettri P."/>
            <person name="Cox M.P."/>
            <person name="Datema E."/>
            <person name="de Vries R.P."/>
            <person name="Dhillon B."/>
            <person name="Ganley A.R."/>
            <person name="Griffiths S.A."/>
            <person name="Guo Y."/>
            <person name="Hamelin R.C."/>
            <person name="Henrissat B."/>
            <person name="Kabir M.S."/>
            <person name="Jashni M.K."/>
            <person name="Kema G."/>
            <person name="Klaubauf S."/>
            <person name="Lapidus A."/>
            <person name="Levasseur A."/>
            <person name="Lindquist E."/>
            <person name="Mehrabi R."/>
            <person name="Ohm R.A."/>
            <person name="Owen T.J."/>
            <person name="Salamov A."/>
            <person name="Schwelm A."/>
            <person name="Schijlen E."/>
            <person name="Sun H."/>
            <person name="van den Burg H.A."/>
            <person name="van Ham R.C.H.J."/>
            <person name="Zhang S."/>
            <person name="Goodwin S.B."/>
            <person name="Grigoriev I.V."/>
            <person name="Collemare J."/>
            <person name="Bradshaw R.E."/>
        </authorList>
    </citation>
    <scope>NUCLEOTIDE SEQUENCE [LARGE SCALE GENOMIC DNA]</scope>
    <source>
        <strain evidence="3">NZE10 / CBS 128990</strain>
    </source>
</reference>
<evidence type="ECO:0000256" key="1">
    <source>
        <dbReference type="SAM" id="MobiDB-lite"/>
    </source>
</evidence>
<dbReference type="EMBL" id="KB446540">
    <property type="protein sequence ID" value="EME42884.1"/>
    <property type="molecule type" value="Genomic_DNA"/>
</dbReference>
<dbReference type="PANTHER" id="PTHR28096:SF1">
    <property type="entry name" value="PROTEIN FAF1"/>
    <property type="match status" value="1"/>
</dbReference>
<feature type="compositionally biased region" description="Basic residues" evidence="1">
    <location>
        <begin position="1"/>
        <end position="11"/>
    </location>
</feature>
<dbReference type="OrthoDB" id="5556956at2759"/>
<sequence>MAVALGKRKRRTITEPQSESNQSGSEDESNARALFQRAFEAKFEPLDKPTKPVAEEHMEHEDDDGLEEENWSGLSENEDEDKIETIEFAQPTIDDIFAGGKKKFMSSKPPTIGDDEVKPQQKSSKSTDGEDGTESTNLKNDLALQRLLKESHILDPATFHTSSALEGKGRLKALDSRFKDLGAKTSLLEQEKMPLSHRKGITAKSTAREANRRKEAAENGVILERVKFKASGDKRRERSVGGPGVGKFRGGTLKLSKRDISSIQNSGPKDKGRKGGMRR</sequence>
<protein>
    <recommendedName>
        <fullName evidence="4">Protein FAF1</fullName>
    </recommendedName>
</protein>
<gene>
    <name evidence="2" type="ORF">DOTSEDRAFT_80470</name>
</gene>
<proteinExistence type="predicted"/>
<dbReference type="GO" id="GO:0000462">
    <property type="term" value="P:maturation of SSU-rRNA from tricistronic rRNA transcript (SSU-rRNA, 5.8S rRNA, LSU-rRNA)"/>
    <property type="evidence" value="ECO:0007669"/>
    <property type="project" value="TreeGrafter"/>
</dbReference>
<feature type="region of interest" description="Disordered" evidence="1">
    <location>
        <begin position="193"/>
        <end position="216"/>
    </location>
</feature>
<dbReference type="GO" id="GO:0005730">
    <property type="term" value="C:nucleolus"/>
    <property type="evidence" value="ECO:0007669"/>
    <property type="project" value="TreeGrafter"/>
</dbReference>
<dbReference type="STRING" id="675120.M2Y3L1"/>
<feature type="compositionally biased region" description="Acidic residues" evidence="1">
    <location>
        <begin position="61"/>
        <end position="82"/>
    </location>
</feature>
<feature type="region of interest" description="Disordered" evidence="1">
    <location>
        <begin position="1"/>
        <end position="84"/>
    </location>
</feature>
<feature type="compositionally biased region" description="Polar residues" evidence="1">
    <location>
        <begin position="14"/>
        <end position="24"/>
    </location>
</feature>
<dbReference type="PANTHER" id="PTHR28096">
    <property type="entry name" value="PROTEIN FAF1"/>
    <property type="match status" value="1"/>
</dbReference>
<keyword evidence="3" id="KW-1185">Reference proteome</keyword>
<dbReference type="AlphaFoldDB" id="M2Y3L1"/>
<dbReference type="InterPro" id="IPR027973">
    <property type="entry name" value="FSAF1-like"/>
</dbReference>
<feature type="region of interest" description="Disordered" evidence="1">
    <location>
        <begin position="99"/>
        <end position="141"/>
    </location>
</feature>
<feature type="compositionally biased region" description="Basic and acidic residues" evidence="1">
    <location>
        <begin position="206"/>
        <end position="216"/>
    </location>
</feature>
<evidence type="ECO:0000313" key="3">
    <source>
        <dbReference type="Proteomes" id="UP000016933"/>
    </source>
</evidence>